<keyword evidence="2" id="KW-1185">Reference proteome</keyword>
<name>A0A9W4P796_9EURO</name>
<dbReference type="OrthoDB" id="3477330at2759"/>
<reference evidence="1" key="1">
    <citation type="submission" date="2021-07" db="EMBL/GenBank/DDBJ databases">
        <authorList>
            <person name="Branca A.L. A."/>
        </authorList>
    </citation>
    <scope>NUCLEOTIDE SEQUENCE</scope>
</reference>
<evidence type="ECO:0000313" key="2">
    <source>
        <dbReference type="Proteomes" id="UP001154252"/>
    </source>
</evidence>
<dbReference type="AlphaFoldDB" id="A0A9W4P796"/>
<dbReference type="InterPro" id="IPR021858">
    <property type="entry name" value="Fun_TF"/>
</dbReference>
<dbReference type="Proteomes" id="UP001154252">
    <property type="component" value="Unassembled WGS sequence"/>
</dbReference>
<dbReference type="EMBL" id="CAJVRC010000882">
    <property type="protein sequence ID" value="CAG8903484.1"/>
    <property type="molecule type" value="Genomic_DNA"/>
</dbReference>
<proteinExistence type="predicted"/>
<protein>
    <submittedName>
        <fullName evidence="1">Uncharacterized protein</fullName>
    </submittedName>
</protein>
<comment type="caution">
    <text evidence="1">The sequence shown here is derived from an EMBL/GenBank/DDBJ whole genome shotgun (WGS) entry which is preliminary data.</text>
</comment>
<dbReference type="Pfam" id="PF11951">
    <property type="entry name" value="Fungal_trans_2"/>
    <property type="match status" value="1"/>
</dbReference>
<gene>
    <name evidence="1" type="ORF">PEGY_LOCUS7313</name>
</gene>
<sequence length="221" mass="25470">MPMNSPFGSLDGATHLTLFAITQTDKLAEAIERYELLKAPLPERFIAGIDSLSSHLQTFRPDDDIPLFLDSGLGAQEIIHNNLEVAWYLSACIYFHNRINNSFVDDVSFAVNAILMCLLRAEEIKAQLEPDFMYRDYPVTFPAFVASCNAIDRYPWACWWLTIQGYGIRDVRSQWRVIQRLWELIDVTHEPGEVDFSWLEIMQGPHRLPLSAVFETLGFYY</sequence>
<evidence type="ECO:0000313" key="1">
    <source>
        <dbReference type="EMBL" id="CAG8903484.1"/>
    </source>
</evidence>
<accession>A0A9W4P796</accession>
<organism evidence="1 2">
    <name type="scientific">Penicillium egyptiacum</name>
    <dbReference type="NCBI Taxonomy" id="1303716"/>
    <lineage>
        <taxon>Eukaryota</taxon>
        <taxon>Fungi</taxon>
        <taxon>Dikarya</taxon>
        <taxon>Ascomycota</taxon>
        <taxon>Pezizomycotina</taxon>
        <taxon>Eurotiomycetes</taxon>
        <taxon>Eurotiomycetidae</taxon>
        <taxon>Eurotiales</taxon>
        <taxon>Aspergillaceae</taxon>
        <taxon>Penicillium</taxon>
    </lineage>
</organism>